<dbReference type="PRINTS" id="PR00263">
    <property type="entry name" value="HBGFFGF"/>
</dbReference>
<accession>A0AAD7R6Y3</accession>
<feature type="chain" id="PRO_5041782043" description="Fibroblast growth factor" evidence="2">
    <location>
        <begin position="21"/>
        <end position="144"/>
    </location>
</feature>
<dbReference type="Gene3D" id="2.80.10.50">
    <property type="match status" value="1"/>
</dbReference>
<evidence type="ECO:0000256" key="1">
    <source>
        <dbReference type="ARBA" id="ARBA00007936"/>
    </source>
</evidence>
<gene>
    <name evidence="3" type="ORF">AAFF_G00324420</name>
</gene>
<keyword evidence="2" id="KW-0732">Signal</keyword>
<dbReference type="EMBL" id="JAINUG010000496">
    <property type="protein sequence ID" value="KAJ8367199.1"/>
    <property type="molecule type" value="Genomic_DNA"/>
</dbReference>
<dbReference type="PANTHER" id="PTHR11486">
    <property type="entry name" value="FIBROBLAST GROWTH FACTOR"/>
    <property type="match status" value="1"/>
</dbReference>
<feature type="signal peptide" evidence="2">
    <location>
        <begin position="1"/>
        <end position="20"/>
    </location>
</feature>
<sequence length="144" mass="16210">MLLFRLVLLVVCVSPRCTCAYADTNAGDQGSRLRNRWQASVRESRLNSKGWLKVFAMRQGVVGIQGLKSALYLCMNRDGISHGSGQFSSDCLFRENLEENHYTTYSSISHPGFYLALSHRGAVRRGGSVRKEQPCTHFLPRRAQ</sequence>
<dbReference type="SUPFAM" id="SSF50353">
    <property type="entry name" value="Cytokine"/>
    <property type="match status" value="1"/>
</dbReference>
<reference evidence="3" key="1">
    <citation type="journal article" date="2023" name="Science">
        <title>Genome structures resolve the early diversification of teleost fishes.</title>
        <authorList>
            <person name="Parey E."/>
            <person name="Louis A."/>
            <person name="Montfort J."/>
            <person name="Bouchez O."/>
            <person name="Roques C."/>
            <person name="Iampietro C."/>
            <person name="Lluch J."/>
            <person name="Castinel A."/>
            <person name="Donnadieu C."/>
            <person name="Desvignes T."/>
            <person name="Floi Bucao C."/>
            <person name="Jouanno E."/>
            <person name="Wen M."/>
            <person name="Mejri S."/>
            <person name="Dirks R."/>
            <person name="Jansen H."/>
            <person name="Henkel C."/>
            <person name="Chen W.J."/>
            <person name="Zahm M."/>
            <person name="Cabau C."/>
            <person name="Klopp C."/>
            <person name="Thompson A.W."/>
            <person name="Robinson-Rechavi M."/>
            <person name="Braasch I."/>
            <person name="Lecointre G."/>
            <person name="Bobe J."/>
            <person name="Postlethwait J.H."/>
            <person name="Berthelot C."/>
            <person name="Roest Crollius H."/>
            <person name="Guiguen Y."/>
        </authorList>
    </citation>
    <scope>NUCLEOTIDE SEQUENCE</scope>
    <source>
        <strain evidence="3">NC1722</strain>
    </source>
</reference>
<proteinExistence type="inferred from homology"/>
<dbReference type="SMART" id="SM00442">
    <property type="entry name" value="FGF"/>
    <property type="match status" value="1"/>
</dbReference>
<evidence type="ECO:0000256" key="2">
    <source>
        <dbReference type="RuleBase" id="RU049442"/>
    </source>
</evidence>
<dbReference type="InterPro" id="IPR008996">
    <property type="entry name" value="IL1/FGF"/>
</dbReference>
<dbReference type="Proteomes" id="UP001221898">
    <property type="component" value="Unassembled WGS sequence"/>
</dbReference>
<dbReference type="GO" id="GO:0008083">
    <property type="term" value="F:growth factor activity"/>
    <property type="evidence" value="ECO:0007669"/>
    <property type="project" value="InterPro"/>
</dbReference>
<dbReference type="PRINTS" id="PR00262">
    <property type="entry name" value="IL1HBGF"/>
</dbReference>
<dbReference type="InterPro" id="IPR002209">
    <property type="entry name" value="Fibroblast_GF_fam"/>
</dbReference>
<comment type="similarity">
    <text evidence="1 2">Belongs to the heparin-binding growth factors family.</text>
</comment>
<keyword evidence="4" id="KW-1185">Reference proteome</keyword>
<dbReference type="CDD" id="cd23305">
    <property type="entry name" value="beta-trefoil_FGF3-like"/>
    <property type="match status" value="1"/>
</dbReference>
<dbReference type="AlphaFoldDB" id="A0AAD7R6Y3"/>
<comment type="caution">
    <text evidence="3">The sequence shown here is derived from an EMBL/GenBank/DDBJ whole genome shotgun (WGS) entry which is preliminary data.</text>
</comment>
<evidence type="ECO:0000313" key="4">
    <source>
        <dbReference type="Proteomes" id="UP001221898"/>
    </source>
</evidence>
<name>A0AAD7R6Y3_9TELE</name>
<evidence type="ECO:0000313" key="3">
    <source>
        <dbReference type="EMBL" id="KAJ8367199.1"/>
    </source>
</evidence>
<dbReference type="Pfam" id="PF00167">
    <property type="entry name" value="FGF"/>
    <property type="match status" value="1"/>
</dbReference>
<protein>
    <recommendedName>
        <fullName evidence="2">Fibroblast growth factor</fullName>
        <shortName evidence="2">FGF</shortName>
    </recommendedName>
</protein>
<organism evidence="3 4">
    <name type="scientific">Aldrovandia affinis</name>
    <dbReference type="NCBI Taxonomy" id="143900"/>
    <lineage>
        <taxon>Eukaryota</taxon>
        <taxon>Metazoa</taxon>
        <taxon>Chordata</taxon>
        <taxon>Craniata</taxon>
        <taxon>Vertebrata</taxon>
        <taxon>Euteleostomi</taxon>
        <taxon>Actinopterygii</taxon>
        <taxon>Neopterygii</taxon>
        <taxon>Teleostei</taxon>
        <taxon>Notacanthiformes</taxon>
        <taxon>Halosauridae</taxon>
        <taxon>Aldrovandia</taxon>
    </lineage>
</organism>